<comment type="caution">
    <text evidence="4">The sequence shown here is derived from an EMBL/GenBank/DDBJ whole genome shotgun (WGS) entry which is preliminary data.</text>
</comment>
<evidence type="ECO:0000256" key="1">
    <source>
        <dbReference type="SAM" id="MobiDB-lite"/>
    </source>
</evidence>
<feature type="transmembrane region" description="Helical" evidence="2">
    <location>
        <begin position="283"/>
        <end position="304"/>
    </location>
</feature>
<gene>
    <name evidence="4" type="ORF">Msi02_13640</name>
</gene>
<dbReference type="InterPro" id="IPR007349">
    <property type="entry name" value="DUF418"/>
</dbReference>
<dbReference type="PANTHER" id="PTHR30590">
    <property type="entry name" value="INNER MEMBRANE PROTEIN"/>
    <property type="match status" value="1"/>
</dbReference>
<evidence type="ECO:0000256" key="2">
    <source>
        <dbReference type="SAM" id="Phobius"/>
    </source>
</evidence>
<feature type="transmembrane region" description="Helical" evidence="2">
    <location>
        <begin position="197"/>
        <end position="216"/>
    </location>
</feature>
<dbReference type="PANTHER" id="PTHR30590:SF2">
    <property type="entry name" value="INNER MEMBRANE PROTEIN"/>
    <property type="match status" value="1"/>
</dbReference>
<dbReference type="EMBL" id="BOOF01000005">
    <property type="protein sequence ID" value="GIH60547.1"/>
    <property type="molecule type" value="Genomic_DNA"/>
</dbReference>
<name>A0ABQ4GGH4_9ACTN</name>
<evidence type="ECO:0000313" key="5">
    <source>
        <dbReference type="Proteomes" id="UP000660454"/>
    </source>
</evidence>
<organism evidence="4 5">
    <name type="scientific">Microbispora siamensis</name>
    <dbReference type="NCBI Taxonomy" id="564413"/>
    <lineage>
        <taxon>Bacteria</taxon>
        <taxon>Bacillati</taxon>
        <taxon>Actinomycetota</taxon>
        <taxon>Actinomycetes</taxon>
        <taxon>Streptosporangiales</taxon>
        <taxon>Streptosporangiaceae</taxon>
        <taxon>Microbispora</taxon>
    </lineage>
</organism>
<protein>
    <submittedName>
        <fullName evidence="4">Membrane protein</fullName>
    </submittedName>
</protein>
<feature type="compositionally biased region" description="Basic and acidic residues" evidence="1">
    <location>
        <begin position="333"/>
        <end position="355"/>
    </location>
</feature>
<keyword evidence="5" id="KW-1185">Reference proteome</keyword>
<keyword evidence="2" id="KW-1133">Transmembrane helix</keyword>
<feature type="transmembrane region" description="Helical" evidence="2">
    <location>
        <begin position="66"/>
        <end position="83"/>
    </location>
</feature>
<feature type="domain" description="DUF418" evidence="3">
    <location>
        <begin position="220"/>
        <end position="322"/>
    </location>
</feature>
<evidence type="ECO:0000313" key="4">
    <source>
        <dbReference type="EMBL" id="GIH60547.1"/>
    </source>
</evidence>
<dbReference type="Pfam" id="PF04235">
    <property type="entry name" value="DUF418"/>
    <property type="match status" value="1"/>
</dbReference>
<feature type="transmembrane region" description="Helical" evidence="2">
    <location>
        <begin position="228"/>
        <end position="250"/>
    </location>
</feature>
<evidence type="ECO:0000259" key="3">
    <source>
        <dbReference type="Pfam" id="PF04235"/>
    </source>
</evidence>
<sequence length="355" mass="38077">MRVLVLWPPGSRRDWRVNVAAGRIRRVDALRGFAVCGIMLVNAWQQRVRHGPTSLDWAMVNLFQSRFYPMFAFLFGLSFALFLRSARLRTRRPRVVMLRRLVVLAALGAAHILIDPGEVLLPYALLGVVVLLPASLLPRGAVLLAGCGVLVAAVLDPHPYVLITALFLLGLAAAPEAEARRGAGRLGGADGLGGGPFLGVVCAAAALLAAGLTWWWNHAPPGGGVYQAAALCGGVAYAAAFLLLAGHTAVFEALGRMTLTNYVTGTTVIVVAMPLLEADGTGAAVVVLAVVTVAAQAVFCRWWLARHRHGPLEWIWRTLTWWGEPATGQTVIRDPRSAVPDPRRPRPGDQPLDRA</sequence>
<feature type="region of interest" description="Disordered" evidence="1">
    <location>
        <begin position="332"/>
        <end position="355"/>
    </location>
</feature>
<accession>A0ABQ4GGH4</accession>
<keyword evidence="2" id="KW-0472">Membrane</keyword>
<proteinExistence type="predicted"/>
<feature type="transmembrane region" description="Helical" evidence="2">
    <location>
        <begin position="160"/>
        <end position="177"/>
    </location>
</feature>
<dbReference type="InterPro" id="IPR052529">
    <property type="entry name" value="Bact_Transport_Assoc"/>
</dbReference>
<feature type="transmembrane region" description="Helical" evidence="2">
    <location>
        <begin position="120"/>
        <end position="153"/>
    </location>
</feature>
<keyword evidence="2" id="KW-0812">Transmembrane</keyword>
<dbReference type="Proteomes" id="UP000660454">
    <property type="component" value="Unassembled WGS sequence"/>
</dbReference>
<reference evidence="4 5" key="1">
    <citation type="submission" date="2021-01" db="EMBL/GenBank/DDBJ databases">
        <title>Whole genome shotgun sequence of Microbispora siamensis NBRC 104113.</title>
        <authorList>
            <person name="Komaki H."/>
            <person name="Tamura T."/>
        </authorList>
    </citation>
    <scope>NUCLEOTIDE SEQUENCE [LARGE SCALE GENOMIC DNA]</scope>
    <source>
        <strain evidence="4 5">NBRC 104113</strain>
    </source>
</reference>